<dbReference type="eggNOG" id="COG0741">
    <property type="taxonomic scope" value="Bacteria"/>
</dbReference>
<dbReference type="CAZy" id="GH23">
    <property type="family name" value="Glycoside Hydrolase Family 23"/>
</dbReference>
<dbReference type="STRING" id="525897.Dbac_1892"/>
<evidence type="ECO:0000313" key="5">
    <source>
        <dbReference type="EMBL" id="ACU89983.1"/>
    </source>
</evidence>
<comment type="similarity">
    <text evidence="1">Belongs to the transglycosylase Slt family.</text>
</comment>
<reference evidence="5 6" key="1">
    <citation type="journal article" date="2009" name="Stand. Genomic Sci.">
        <title>Complete genome sequence of Desulfomicrobium baculatum type strain (X).</title>
        <authorList>
            <person name="Copeland A."/>
            <person name="Spring S."/>
            <person name="Goker M."/>
            <person name="Schneider S."/>
            <person name="Lapidus A."/>
            <person name="Del Rio T.G."/>
            <person name="Tice H."/>
            <person name="Cheng J.F."/>
            <person name="Chen F."/>
            <person name="Nolan M."/>
            <person name="Bruce D."/>
            <person name="Goodwin L."/>
            <person name="Pitluck S."/>
            <person name="Ivanova N."/>
            <person name="Mavrommatis K."/>
            <person name="Ovchinnikova G."/>
            <person name="Pati A."/>
            <person name="Chen A."/>
            <person name="Palaniappan K."/>
            <person name="Land M."/>
            <person name="Hauser L."/>
            <person name="Chang Y.J."/>
            <person name="Jeffries C.C."/>
            <person name="Meincke L."/>
            <person name="Sims D."/>
            <person name="Brettin T."/>
            <person name="Detter J.C."/>
            <person name="Han C."/>
            <person name="Chain P."/>
            <person name="Bristow J."/>
            <person name="Eisen J.A."/>
            <person name="Markowitz V."/>
            <person name="Hugenholtz P."/>
            <person name="Kyrpides N.C."/>
            <person name="Klenk H.P."/>
            <person name="Lucas S."/>
        </authorList>
    </citation>
    <scope>NUCLEOTIDE SEQUENCE [LARGE SCALE GENOMIC DNA]</scope>
    <source>
        <strain evidence="6">DSM 4028 / VKM B-1378 / X</strain>
    </source>
</reference>
<dbReference type="Gene3D" id="1.25.20.10">
    <property type="entry name" value="Bacterial muramidases"/>
    <property type="match status" value="1"/>
</dbReference>
<proteinExistence type="inferred from homology"/>
<feature type="domain" description="Lytic transglycosylase superhelical linker" evidence="4">
    <location>
        <begin position="405"/>
        <end position="471"/>
    </location>
</feature>
<evidence type="ECO:0000313" key="6">
    <source>
        <dbReference type="Proteomes" id="UP000002216"/>
    </source>
</evidence>
<dbReference type="PANTHER" id="PTHR37423">
    <property type="entry name" value="SOLUBLE LYTIC MUREIN TRANSGLYCOSYLASE-RELATED"/>
    <property type="match status" value="1"/>
</dbReference>
<evidence type="ECO:0000259" key="4">
    <source>
        <dbReference type="Pfam" id="PF14718"/>
    </source>
</evidence>
<dbReference type="Gene3D" id="1.10.1240.20">
    <property type="entry name" value="Lytic transglycosylase, superhelical linker domain"/>
    <property type="match status" value="1"/>
</dbReference>
<dbReference type="InterPro" id="IPR008258">
    <property type="entry name" value="Transglycosylase_SLT_dom_1"/>
</dbReference>
<dbReference type="SUPFAM" id="SSF53955">
    <property type="entry name" value="Lysozyme-like"/>
    <property type="match status" value="1"/>
</dbReference>
<dbReference type="KEGG" id="dba:Dbac_1892"/>
<name>C7LXB2_DESBD</name>
<protein>
    <submittedName>
        <fullName evidence="5">Lytic transglycosylase catalytic</fullName>
    </submittedName>
</protein>
<dbReference type="InterPro" id="IPR008939">
    <property type="entry name" value="Lytic_TGlycosylase_superhlx_U"/>
</dbReference>
<evidence type="ECO:0000256" key="2">
    <source>
        <dbReference type="ARBA" id="ARBA00022729"/>
    </source>
</evidence>
<dbReference type="GO" id="GO:0004553">
    <property type="term" value="F:hydrolase activity, hydrolyzing O-glycosyl compounds"/>
    <property type="evidence" value="ECO:0007669"/>
    <property type="project" value="InterPro"/>
</dbReference>
<dbReference type="GO" id="GO:0042597">
    <property type="term" value="C:periplasmic space"/>
    <property type="evidence" value="ECO:0007669"/>
    <property type="project" value="InterPro"/>
</dbReference>
<dbReference type="Proteomes" id="UP000002216">
    <property type="component" value="Chromosome"/>
</dbReference>
<dbReference type="InterPro" id="IPR012289">
    <property type="entry name" value="Lytic_TGlycosylase_superhlx_L"/>
</dbReference>
<dbReference type="PANTHER" id="PTHR37423:SF5">
    <property type="entry name" value="SOLUBLE LYTIC MUREIN TRANSGLYCOSYLASE"/>
    <property type="match status" value="1"/>
</dbReference>
<feature type="domain" description="Transglycosylase SLT" evidence="3">
    <location>
        <begin position="483"/>
        <end position="588"/>
    </location>
</feature>
<dbReference type="Pfam" id="PF14718">
    <property type="entry name" value="SLT_L"/>
    <property type="match status" value="1"/>
</dbReference>
<dbReference type="Gene3D" id="1.10.530.10">
    <property type="match status" value="1"/>
</dbReference>
<dbReference type="InterPro" id="IPR037061">
    <property type="entry name" value="Lytic_TGlycoase_superhlx_L_sf"/>
</dbReference>
<evidence type="ECO:0000259" key="3">
    <source>
        <dbReference type="Pfam" id="PF01464"/>
    </source>
</evidence>
<dbReference type="HOGENOM" id="CLU_019016_0_1_7"/>
<keyword evidence="6" id="KW-1185">Reference proteome</keyword>
<dbReference type="AlphaFoldDB" id="C7LXB2"/>
<dbReference type="InterPro" id="IPR023346">
    <property type="entry name" value="Lysozyme-like_dom_sf"/>
</dbReference>
<dbReference type="EMBL" id="CP001629">
    <property type="protein sequence ID" value="ACU89983.1"/>
    <property type="molecule type" value="Genomic_DNA"/>
</dbReference>
<dbReference type="Pfam" id="PF01464">
    <property type="entry name" value="SLT"/>
    <property type="match status" value="1"/>
</dbReference>
<dbReference type="SUPFAM" id="SSF48435">
    <property type="entry name" value="Bacterial muramidases"/>
    <property type="match status" value="1"/>
</dbReference>
<dbReference type="RefSeq" id="WP_015774074.1">
    <property type="nucleotide sequence ID" value="NC_013173.1"/>
</dbReference>
<evidence type="ECO:0000256" key="1">
    <source>
        <dbReference type="ARBA" id="ARBA00007734"/>
    </source>
</evidence>
<sequence length="643" mass="72653">MVFISRILVFVCMAALGVMISAPSEAFGSEIRRRIYLQAEEALGKGQRQDYLARRAELGDYVLLPYLTQQDLEKRMGLGISGEVRSFLREHDGTPPAEALRRSWLALLAKNAQWSRFVEDYRPQNDENLQCFYGQALLATGRRSEAMDQAASLWLSGSSRPKSCDPLFNAWIKEGGLTRALTWQRIELAMQRGQANLARHLWRHLAPADAQWLDYWLRVDQNPALILERDWTTVTHDRMDAILAHGMRKMTRADASRAAKEWDVLRRRNGLDRARFAAIENDAALYMCLRFEPGAVARVESIPQDLRSDSVREWAVRAALREQDWGAALHMLDGLSVTQKEEPRWRYWQGRALQENGRDREALVVFETLAERQDYFSMLALGHLGRPMVVPHIPLAVTDDAVRRVGKLPALQRAAELYALERYGPARREWQQAQPRFDAEELAAAAAWAHGLGWHDRAIVATAAAGHMTDLELRFPVPHSEIVFAEASATGLSPALVYGLTRQESLFMSDVGSSAGALGLMQIMPQTGKRIAGWHGEKLSHPILLLQPERNIRYGTSYLRRQFDDLQNHPFLATAAYNAGQSRVKGWLPSSLMPADVWVETIPFNETRNYVEKVAAYTAIYETRLGKASEIPGARLPLVRPRG</sequence>
<keyword evidence="2" id="KW-0732">Signal</keyword>
<accession>C7LXB2</accession>
<dbReference type="CDD" id="cd13401">
    <property type="entry name" value="Slt70-like"/>
    <property type="match status" value="1"/>
</dbReference>
<organism evidence="5 6">
    <name type="scientific">Desulfomicrobium baculatum (strain DSM 4028 / VKM B-1378 / X)</name>
    <name type="common">Desulfovibrio baculatus</name>
    <dbReference type="NCBI Taxonomy" id="525897"/>
    <lineage>
        <taxon>Bacteria</taxon>
        <taxon>Pseudomonadati</taxon>
        <taxon>Thermodesulfobacteriota</taxon>
        <taxon>Desulfovibrionia</taxon>
        <taxon>Desulfovibrionales</taxon>
        <taxon>Desulfomicrobiaceae</taxon>
        <taxon>Desulfomicrobium</taxon>
    </lineage>
</organism>
<dbReference type="Pfam" id="PF00760">
    <property type="entry name" value="Cucumo_coat"/>
    <property type="match status" value="1"/>
</dbReference>
<gene>
    <name evidence="5" type="ordered locus">Dbac_1892</name>
</gene>